<dbReference type="HOGENOM" id="CLU_020822_2_0_1"/>
<feature type="compositionally biased region" description="Low complexity" evidence="5">
    <location>
        <begin position="388"/>
        <end position="397"/>
    </location>
</feature>
<feature type="region of interest" description="Disordered" evidence="5">
    <location>
        <begin position="329"/>
        <end position="548"/>
    </location>
</feature>
<proteinExistence type="predicted"/>
<sequence>MARISIPIDALTSRLNLSDRFNSVRSQSIASRFANIRPISEFLDLKRLSKPNNFGEVQARVNYNLSYFSSNYAVVFVMLSIYSLLTNLWLLFDIILVVGGMWAIGKLGGADLEIGTFRATTSQLYTGLACVAVPVAFISSPIATFLWLIGATGTNRECFFRGGGLGGRPRTPYDMPPGGRPPRGRGGRNKDRLWEFQQQQRSWDYNVRVEELDTDDEISPHGVEPDQGYGPSRFRSDELHFTGIDLGGGVVRRRRSGDSFGDDLTPSDDEDDYDPYAGLVRRADMQMAYREKEDMLVQRALDRIARARALGKPNVKLSRAEIDALKRLELDRSQTPPQTPAAAAPQAPKSKKEVVKRKPVEVRKVSGKKLSGGSPAKGRAADGRNRGRSSASNSSPRENVDNSVAYALPPADVDYDRRVPYTQGYYVTGPRQLEPLRHSSRTNSNQSLRQQQMQQAPPYQQHPYYSHRYSSNPDVLYNNHGSNSPRSSRPDPSEPDWEPRARSTSSLVNVPLDQLPYQTSVGRAPRFDPADPRFASPQRRVVSGPAGVLPSHVGIRRQQDELFLPDEQPEVYRYLAPSDTDDQDDDDSDYTPEDEVVEVTERPSGQYAIQTRSAAAGTSSQRVRSNGKGTAGKSKKGR</sequence>
<evidence type="ECO:0000256" key="4">
    <source>
        <dbReference type="ARBA" id="ARBA00023136"/>
    </source>
</evidence>
<protein>
    <recommendedName>
        <fullName evidence="9">Prenylated Rab acceptor 1</fullName>
    </recommendedName>
</protein>
<feature type="region of interest" description="Disordered" evidence="5">
    <location>
        <begin position="252"/>
        <end position="275"/>
    </location>
</feature>
<name>A0A0D2GPV0_9EURO</name>
<dbReference type="Pfam" id="PF03208">
    <property type="entry name" value="PRA1"/>
    <property type="match status" value="1"/>
</dbReference>
<feature type="compositionally biased region" description="Basic and acidic residues" evidence="5">
    <location>
        <begin position="350"/>
        <end position="364"/>
    </location>
</feature>
<comment type="subcellular location">
    <subcellularLocation>
        <location evidence="1">Membrane</location>
        <topology evidence="1">Multi-pass membrane protein</topology>
    </subcellularLocation>
</comment>
<accession>A0A0D2GPV0</accession>
<feature type="compositionally biased region" description="Polar residues" evidence="5">
    <location>
        <begin position="607"/>
        <end position="628"/>
    </location>
</feature>
<evidence type="ECO:0000256" key="6">
    <source>
        <dbReference type="SAM" id="Phobius"/>
    </source>
</evidence>
<keyword evidence="3 6" id="KW-1133">Transmembrane helix</keyword>
<evidence type="ECO:0000256" key="5">
    <source>
        <dbReference type="SAM" id="MobiDB-lite"/>
    </source>
</evidence>
<dbReference type="GO" id="GO:0016020">
    <property type="term" value="C:membrane"/>
    <property type="evidence" value="ECO:0007669"/>
    <property type="project" value="UniProtKB-SubCell"/>
</dbReference>
<feature type="compositionally biased region" description="Acidic residues" evidence="5">
    <location>
        <begin position="265"/>
        <end position="274"/>
    </location>
</feature>
<dbReference type="AlphaFoldDB" id="A0A0D2GPV0"/>
<reference evidence="7 8" key="1">
    <citation type="submission" date="2015-01" db="EMBL/GenBank/DDBJ databases">
        <title>The Genome Sequence of Fonsecaea pedrosoi CBS 271.37.</title>
        <authorList>
            <consortium name="The Broad Institute Genomics Platform"/>
            <person name="Cuomo C."/>
            <person name="de Hoog S."/>
            <person name="Gorbushina A."/>
            <person name="Stielow B."/>
            <person name="Teixiera M."/>
            <person name="Abouelleil A."/>
            <person name="Chapman S.B."/>
            <person name="Priest M."/>
            <person name="Young S.K."/>
            <person name="Wortman J."/>
            <person name="Nusbaum C."/>
            <person name="Birren B."/>
        </authorList>
    </citation>
    <scope>NUCLEOTIDE SEQUENCE [LARGE SCALE GENOMIC DNA]</scope>
    <source>
        <strain evidence="7 8">CBS 271.37</strain>
    </source>
</reference>
<feature type="compositionally biased region" description="Low complexity" evidence="5">
    <location>
        <begin position="446"/>
        <end position="471"/>
    </location>
</feature>
<evidence type="ECO:0000256" key="2">
    <source>
        <dbReference type="ARBA" id="ARBA00022692"/>
    </source>
</evidence>
<dbReference type="VEuPathDB" id="FungiDB:Z517_07176"/>
<feature type="region of interest" description="Disordered" evidence="5">
    <location>
        <begin position="167"/>
        <end position="189"/>
    </location>
</feature>
<evidence type="ECO:0000256" key="3">
    <source>
        <dbReference type="ARBA" id="ARBA00022989"/>
    </source>
</evidence>
<organism evidence="7 8">
    <name type="scientific">Fonsecaea pedrosoi CBS 271.37</name>
    <dbReference type="NCBI Taxonomy" id="1442368"/>
    <lineage>
        <taxon>Eukaryota</taxon>
        <taxon>Fungi</taxon>
        <taxon>Dikarya</taxon>
        <taxon>Ascomycota</taxon>
        <taxon>Pezizomycotina</taxon>
        <taxon>Eurotiomycetes</taxon>
        <taxon>Chaetothyriomycetidae</taxon>
        <taxon>Chaetothyriales</taxon>
        <taxon>Herpotrichiellaceae</taxon>
        <taxon>Fonsecaea</taxon>
    </lineage>
</organism>
<dbReference type="GO" id="GO:0005794">
    <property type="term" value="C:Golgi apparatus"/>
    <property type="evidence" value="ECO:0007669"/>
    <property type="project" value="TreeGrafter"/>
</dbReference>
<feature type="region of interest" description="Disordered" evidence="5">
    <location>
        <begin position="574"/>
        <end position="638"/>
    </location>
</feature>
<dbReference type="EMBL" id="KN846972">
    <property type="protein sequence ID" value="KIW80560.1"/>
    <property type="molecule type" value="Genomic_DNA"/>
</dbReference>
<dbReference type="InterPro" id="IPR004895">
    <property type="entry name" value="Prenylated_rab_accept_PRA1"/>
</dbReference>
<feature type="compositionally biased region" description="Acidic residues" evidence="5">
    <location>
        <begin position="579"/>
        <end position="598"/>
    </location>
</feature>
<keyword evidence="4 6" id="KW-0472">Membrane</keyword>
<keyword evidence="8" id="KW-1185">Reference proteome</keyword>
<feature type="transmembrane region" description="Helical" evidence="6">
    <location>
        <begin position="72"/>
        <end position="104"/>
    </location>
</feature>
<evidence type="ECO:0000313" key="8">
    <source>
        <dbReference type="Proteomes" id="UP000053029"/>
    </source>
</evidence>
<dbReference type="GeneID" id="25306666"/>
<dbReference type="OrthoDB" id="63113at2759"/>
<dbReference type="Proteomes" id="UP000053029">
    <property type="component" value="Unassembled WGS sequence"/>
</dbReference>
<gene>
    <name evidence="7" type="ORF">Z517_07176</name>
</gene>
<feature type="compositionally biased region" description="Basic and acidic residues" evidence="5">
    <location>
        <begin position="488"/>
        <end position="501"/>
    </location>
</feature>
<feature type="region of interest" description="Disordered" evidence="5">
    <location>
        <begin position="214"/>
        <end position="234"/>
    </location>
</feature>
<feature type="transmembrane region" description="Helical" evidence="6">
    <location>
        <begin position="124"/>
        <end position="149"/>
    </location>
</feature>
<dbReference type="RefSeq" id="XP_013284368.1">
    <property type="nucleotide sequence ID" value="XM_013428914.1"/>
</dbReference>
<evidence type="ECO:0000256" key="1">
    <source>
        <dbReference type="ARBA" id="ARBA00004141"/>
    </source>
</evidence>
<evidence type="ECO:0000313" key="7">
    <source>
        <dbReference type="EMBL" id="KIW80560.1"/>
    </source>
</evidence>
<feature type="compositionally biased region" description="Low complexity" evidence="5">
    <location>
        <begin position="334"/>
        <end position="348"/>
    </location>
</feature>
<keyword evidence="2 6" id="KW-0812">Transmembrane</keyword>
<dbReference type="STRING" id="1442368.A0A0D2GPV0"/>
<evidence type="ECO:0008006" key="9">
    <source>
        <dbReference type="Google" id="ProtNLM"/>
    </source>
</evidence>
<dbReference type="PANTHER" id="PTHR19317:SF0">
    <property type="entry name" value="PRENYLATED RAB ACCEPTOR PROTEIN 1"/>
    <property type="match status" value="1"/>
</dbReference>
<dbReference type="PANTHER" id="PTHR19317">
    <property type="entry name" value="PRENYLATED RAB ACCEPTOR 1-RELATED"/>
    <property type="match status" value="1"/>
</dbReference>